<protein>
    <recommendedName>
        <fullName evidence="1">DUF1330 domain-containing protein</fullName>
    </recommendedName>
</protein>
<dbReference type="PANTHER" id="PTHR40257">
    <property type="match status" value="1"/>
</dbReference>
<dbReference type="EMBL" id="UINC01001358">
    <property type="protein sequence ID" value="SUZ78563.1"/>
    <property type="molecule type" value="Genomic_DNA"/>
</dbReference>
<sequence>MALNPTQEQIQNLLQSGHEGPIAMVNLLSFKNKNAYLKYAAGVDKIGDEFGLKLLFWGDVVSTVIGEDVEFQTIAIMEYPSLQAFMEFVSSKKYDAIIKYRIEGLESQFLIATKQLTAKD</sequence>
<accession>A0A381QLW3</accession>
<evidence type="ECO:0000313" key="2">
    <source>
        <dbReference type="EMBL" id="SUZ78563.1"/>
    </source>
</evidence>
<name>A0A381QLW3_9ZZZZ</name>
<organism evidence="2">
    <name type="scientific">marine metagenome</name>
    <dbReference type="NCBI Taxonomy" id="408172"/>
    <lineage>
        <taxon>unclassified sequences</taxon>
        <taxon>metagenomes</taxon>
        <taxon>ecological metagenomes</taxon>
    </lineage>
</organism>
<evidence type="ECO:0000259" key="1">
    <source>
        <dbReference type="Pfam" id="PF07045"/>
    </source>
</evidence>
<dbReference type="SUPFAM" id="SSF54909">
    <property type="entry name" value="Dimeric alpha+beta barrel"/>
    <property type="match status" value="1"/>
</dbReference>
<feature type="domain" description="DUF1330" evidence="1">
    <location>
        <begin position="27"/>
        <end position="112"/>
    </location>
</feature>
<proteinExistence type="predicted"/>
<dbReference type="InterPro" id="IPR010753">
    <property type="entry name" value="DUF1330"/>
</dbReference>
<dbReference type="Gene3D" id="3.30.70.100">
    <property type="match status" value="1"/>
</dbReference>
<dbReference type="AlphaFoldDB" id="A0A381QLW3"/>
<dbReference type="Pfam" id="PF07045">
    <property type="entry name" value="DUF1330"/>
    <property type="match status" value="1"/>
</dbReference>
<dbReference type="InterPro" id="IPR011008">
    <property type="entry name" value="Dimeric_a/b-barrel"/>
</dbReference>
<gene>
    <name evidence="2" type="ORF">METZ01_LOCUS31417</name>
</gene>
<reference evidence="2" key="1">
    <citation type="submission" date="2018-05" db="EMBL/GenBank/DDBJ databases">
        <authorList>
            <person name="Lanie J.A."/>
            <person name="Ng W.-L."/>
            <person name="Kazmierczak K.M."/>
            <person name="Andrzejewski T.M."/>
            <person name="Davidsen T.M."/>
            <person name="Wayne K.J."/>
            <person name="Tettelin H."/>
            <person name="Glass J.I."/>
            <person name="Rusch D."/>
            <person name="Podicherti R."/>
            <person name="Tsui H.-C.T."/>
            <person name="Winkler M.E."/>
        </authorList>
    </citation>
    <scope>NUCLEOTIDE SEQUENCE</scope>
</reference>
<dbReference type="PANTHER" id="PTHR40257:SF1">
    <property type="entry name" value="DUF1330 DOMAIN-CONTAINING PROTEIN"/>
    <property type="match status" value="1"/>
</dbReference>